<reference evidence="2 3" key="1">
    <citation type="submission" date="2015-09" db="EMBL/GenBank/DDBJ databases">
        <title>Draft genome sequence and assembly of Photorhabdus sp. VMG, a bacterial symbiont associated with Heterorhabditis zealandica.</title>
        <authorList>
            <person name="Naidoo S."/>
            <person name="Featherston J."/>
            <person name="Mothupi B."/>
            <person name="Gray V.M."/>
        </authorList>
    </citation>
    <scope>NUCLEOTIDE SEQUENCE [LARGE SCALE GENOMIC DNA]</scope>
    <source>
        <strain evidence="2 3">VMG</strain>
    </source>
</reference>
<gene>
    <name evidence="2" type="ORF">AM629_00365</name>
</gene>
<keyword evidence="3" id="KW-1185">Reference proteome</keyword>
<keyword evidence="1" id="KW-0472">Membrane</keyword>
<evidence type="ECO:0000313" key="3">
    <source>
        <dbReference type="Proteomes" id="UP000037727"/>
    </source>
</evidence>
<proteinExistence type="predicted"/>
<protein>
    <submittedName>
        <fullName evidence="2">Uncharacterized protein</fullName>
    </submittedName>
</protein>
<sequence length="63" mass="7360">MRNARKYAALVKVDVILVLVLIYFNINKLIKIKPWMFGDDTSCCYLSVDHMKNEKIKMILGIK</sequence>
<dbReference type="Proteomes" id="UP000037727">
    <property type="component" value="Unassembled WGS sequence"/>
</dbReference>
<keyword evidence="1" id="KW-0812">Transmembrane</keyword>
<comment type="caution">
    <text evidence="2">The sequence shown here is derived from an EMBL/GenBank/DDBJ whole genome shotgun (WGS) entry which is preliminary data.</text>
</comment>
<name>A0ABR5KH28_9GAMM</name>
<evidence type="ECO:0000313" key="2">
    <source>
        <dbReference type="EMBL" id="KOY63931.1"/>
    </source>
</evidence>
<feature type="transmembrane region" description="Helical" evidence="1">
    <location>
        <begin position="7"/>
        <end position="26"/>
    </location>
</feature>
<organism evidence="2 3">
    <name type="scientific">Photorhabdus heterorhabditis</name>
    <dbReference type="NCBI Taxonomy" id="880156"/>
    <lineage>
        <taxon>Bacteria</taxon>
        <taxon>Pseudomonadati</taxon>
        <taxon>Pseudomonadota</taxon>
        <taxon>Gammaproteobacteria</taxon>
        <taxon>Enterobacterales</taxon>
        <taxon>Morganellaceae</taxon>
        <taxon>Photorhabdus</taxon>
    </lineage>
</organism>
<evidence type="ECO:0000256" key="1">
    <source>
        <dbReference type="SAM" id="Phobius"/>
    </source>
</evidence>
<accession>A0ABR5KH28</accession>
<dbReference type="EMBL" id="LJCS01000001">
    <property type="protein sequence ID" value="KOY63931.1"/>
    <property type="molecule type" value="Genomic_DNA"/>
</dbReference>
<keyword evidence="1" id="KW-1133">Transmembrane helix</keyword>